<dbReference type="Gene3D" id="3.40.50.300">
    <property type="entry name" value="P-loop containing nucleotide triphosphate hydrolases"/>
    <property type="match status" value="2"/>
</dbReference>
<dbReference type="AlphaFoldDB" id="A0A3B0W0E0"/>
<comment type="cofactor">
    <cofactor evidence="1">
        <name>Mg(2+)</name>
        <dbReference type="ChEBI" id="CHEBI:18420"/>
    </cofactor>
</comment>
<protein>
    <submittedName>
        <fullName evidence="9">Cobyrinic acid a,c-diamide synthetase</fullName>
        <ecNumber evidence="9">6.3.5.11</ecNumber>
    </submittedName>
</protein>
<dbReference type="InterPro" id="IPR002586">
    <property type="entry name" value="CobQ/CobB/MinD/ParA_Nub-bd_dom"/>
</dbReference>
<accession>A0A3B0W0E0</accession>
<reference evidence="9" key="1">
    <citation type="submission" date="2018-06" db="EMBL/GenBank/DDBJ databases">
        <authorList>
            <person name="Zhirakovskaya E."/>
        </authorList>
    </citation>
    <scope>NUCLEOTIDE SEQUENCE</scope>
</reference>
<gene>
    <name evidence="9" type="ORF">MNBD_DELTA04-1307</name>
</gene>
<dbReference type="SUPFAM" id="SSF52540">
    <property type="entry name" value="P-loop containing nucleoside triphosphate hydrolases"/>
    <property type="match status" value="1"/>
</dbReference>
<feature type="domain" description="CobQ/CobB/MinD/ParA nucleotide binding" evidence="7">
    <location>
        <begin position="15"/>
        <end position="201"/>
    </location>
</feature>
<keyword evidence="5" id="KW-0460">Magnesium</keyword>
<dbReference type="Gene3D" id="3.40.50.880">
    <property type="match status" value="1"/>
</dbReference>
<sequence>MEKEHESGMKISAFMVAGTHSGCGKTTVSLGIMAALARRGLRVAPFKAGPDFIDPGHHRLVTGRDSHNLDGWMMDRDRNRQIFRRYARNADTAVVEGVMGLYDGFSGSDESGSSAQMAKWLGLPVLLVIDARSMARSAAAIALGFQGFDRDLHIGGIILNRVGSAAHGEMIREAIETTVPDLPILGCLPRQEDLEIPSRHLGLVTAGDLGPDAPHRDKLAGWIEDGLDLDSLLRRTGGYELHEDIAAPGRPVHLVSRPRGATGKRVRIGIARDEAFCFYYGENLRLLAEAGATPVPFSPLRDSHLPEDLHGMILGGGYPELYGERLARNRSLLEEIRRFAGAGRPIYAECGGFMFLMHTIRDLAGRQHRMAGIFPLACQMEPRLQALGYREITTGEPCILGPAGTTVRGHEFHYSNADLEDKGLSPIYKVTDRKGTIRTREGFVSGHVLGSYIHLHWGSNPEAAANFVECCRQ</sequence>
<dbReference type="Pfam" id="PF07685">
    <property type="entry name" value="GATase_3"/>
    <property type="match status" value="1"/>
</dbReference>
<evidence type="ECO:0000259" key="7">
    <source>
        <dbReference type="Pfam" id="PF01656"/>
    </source>
</evidence>
<evidence type="ECO:0000256" key="1">
    <source>
        <dbReference type="ARBA" id="ARBA00001946"/>
    </source>
</evidence>
<evidence type="ECO:0000256" key="3">
    <source>
        <dbReference type="ARBA" id="ARBA00022741"/>
    </source>
</evidence>
<keyword evidence="6" id="KW-0315">Glutamine amidotransferase</keyword>
<keyword evidence="3" id="KW-0547">Nucleotide-binding</keyword>
<dbReference type="CDD" id="cd05388">
    <property type="entry name" value="CobB_N"/>
    <property type="match status" value="1"/>
</dbReference>
<evidence type="ECO:0000259" key="8">
    <source>
        <dbReference type="Pfam" id="PF07685"/>
    </source>
</evidence>
<dbReference type="SUPFAM" id="SSF52317">
    <property type="entry name" value="Class I glutamine amidotransferase-like"/>
    <property type="match status" value="1"/>
</dbReference>
<dbReference type="PANTHER" id="PTHR43873:SF1">
    <property type="entry name" value="COBYRINATE A,C-DIAMIDE SYNTHASE"/>
    <property type="match status" value="1"/>
</dbReference>
<dbReference type="GO" id="GO:0005524">
    <property type="term" value="F:ATP binding"/>
    <property type="evidence" value="ECO:0007669"/>
    <property type="project" value="UniProtKB-KW"/>
</dbReference>
<dbReference type="InterPro" id="IPR011698">
    <property type="entry name" value="GATase_3"/>
</dbReference>
<dbReference type="CDD" id="cd03130">
    <property type="entry name" value="GATase1_CobB"/>
    <property type="match status" value="1"/>
</dbReference>
<dbReference type="EC" id="6.3.5.11" evidence="9"/>
<evidence type="ECO:0000256" key="4">
    <source>
        <dbReference type="ARBA" id="ARBA00022840"/>
    </source>
</evidence>
<dbReference type="InterPro" id="IPR027417">
    <property type="entry name" value="P-loop_NTPase"/>
</dbReference>
<evidence type="ECO:0000313" key="9">
    <source>
        <dbReference type="EMBL" id="VAW37084.1"/>
    </source>
</evidence>
<dbReference type="InterPro" id="IPR004484">
    <property type="entry name" value="CbiA/CobB_synth"/>
</dbReference>
<keyword evidence="4" id="KW-0067">ATP-binding</keyword>
<organism evidence="9">
    <name type="scientific">hydrothermal vent metagenome</name>
    <dbReference type="NCBI Taxonomy" id="652676"/>
    <lineage>
        <taxon>unclassified sequences</taxon>
        <taxon>metagenomes</taxon>
        <taxon>ecological metagenomes</taxon>
    </lineage>
</organism>
<dbReference type="NCBIfam" id="NF002204">
    <property type="entry name" value="PRK01077.1"/>
    <property type="match status" value="1"/>
</dbReference>
<evidence type="ECO:0000256" key="5">
    <source>
        <dbReference type="ARBA" id="ARBA00022842"/>
    </source>
</evidence>
<evidence type="ECO:0000256" key="6">
    <source>
        <dbReference type="ARBA" id="ARBA00022962"/>
    </source>
</evidence>
<proteinExistence type="inferred from homology"/>
<dbReference type="Pfam" id="PF01656">
    <property type="entry name" value="CbiA"/>
    <property type="match status" value="1"/>
</dbReference>
<name>A0A3B0W0E0_9ZZZZ</name>
<dbReference type="InterPro" id="IPR029062">
    <property type="entry name" value="Class_I_gatase-like"/>
</dbReference>
<dbReference type="PROSITE" id="PS51274">
    <property type="entry name" value="GATASE_COBBQ"/>
    <property type="match status" value="1"/>
</dbReference>
<dbReference type="NCBIfam" id="TIGR00379">
    <property type="entry name" value="cobB"/>
    <property type="match status" value="1"/>
</dbReference>
<dbReference type="GO" id="GO:0042242">
    <property type="term" value="F:cobyrinic acid a,c-diamide synthase activity"/>
    <property type="evidence" value="ECO:0007669"/>
    <property type="project" value="UniProtKB-EC"/>
</dbReference>
<dbReference type="PANTHER" id="PTHR43873">
    <property type="entry name" value="COBYRINATE A,C-DIAMIDE SYNTHASE"/>
    <property type="match status" value="1"/>
</dbReference>
<dbReference type="HAMAP" id="MF_00027">
    <property type="entry name" value="CobB_CbiA"/>
    <property type="match status" value="1"/>
</dbReference>
<dbReference type="EMBL" id="UOEY01000036">
    <property type="protein sequence ID" value="VAW37084.1"/>
    <property type="molecule type" value="Genomic_DNA"/>
</dbReference>
<keyword evidence="2 9" id="KW-0436">Ligase</keyword>
<evidence type="ECO:0000256" key="2">
    <source>
        <dbReference type="ARBA" id="ARBA00022598"/>
    </source>
</evidence>
<feature type="domain" description="CobB/CobQ-like glutamine amidotransferase" evidence="8">
    <location>
        <begin position="267"/>
        <end position="460"/>
    </location>
</feature>